<proteinExistence type="predicted"/>
<feature type="signal peptide" evidence="2">
    <location>
        <begin position="1"/>
        <end position="17"/>
    </location>
</feature>
<dbReference type="GO" id="GO:0046872">
    <property type="term" value="F:metal ion binding"/>
    <property type="evidence" value="ECO:0007669"/>
    <property type="project" value="UniProtKB-KW"/>
</dbReference>
<dbReference type="SUPFAM" id="SSF48056">
    <property type="entry name" value="Di-copper centre-containing domain"/>
    <property type="match status" value="1"/>
</dbReference>
<evidence type="ECO:0000313" key="4">
    <source>
        <dbReference type="EMBL" id="CAJ2507370.1"/>
    </source>
</evidence>
<evidence type="ECO:0000256" key="2">
    <source>
        <dbReference type="SAM" id="SignalP"/>
    </source>
</evidence>
<evidence type="ECO:0000259" key="3">
    <source>
        <dbReference type="Pfam" id="PF00264"/>
    </source>
</evidence>
<dbReference type="GO" id="GO:0016491">
    <property type="term" value="F:oxidoreductase activity"/>
    <property type="evidence" value="ECO:0007669"/>
    <property type="project" value="InterPro"/>
</dbReference>
<gene>
    <name evidence="4" type="ORF">KHLLAP_LOCUS7838</name>
</gene>
<keyword evidence="2" id="KW-0732">Signal</keyword>
<evidence type="ECO:0000313" key="5">
    <source>
        <dbReference type="Proteomes" id="UP001295740"/>
    </source>
</evidence>
<dbReference type="InterPro" id="IPR050316">
    <property type="entry name" value="Tyrosinase/Hemocyanin"/>
</dbReference>
<keyword evidence="1" id="KW-0479">Metal-binding</keyword>
<dbReference type="PANTHER" id="PTHR11474">
    <property type="entry name" value="TYROSINASE FAMILY MEMBER"/>
    <property type="match status" value="1"/>
</dbReference>
<dbReference type="InterPro" id="IPR002227">
    <property type="entry name" value="Tyrosinase_Cu-bd"/>
</dbReference>
<dbReference type="EMBL" id="CAUWAG010000010">
    <property type="protein sequence ID" value="CAJ2507370.1"/>
    <property type="molecule type" value="Genomic_DNA"/>
</dbReference>
<comment type="caution">
    <text evidence="4">The sequence shown here is derived from an EMBL/GenBank/DDBJ whole genome shotgun (WGS) entry which is preliminary data.</text>
</comment>
<dbReference type="Pfam" id="PF00264">
    <property type="entry name" value="Tyrosinase"/>
    <property type="match status" value="1"/>
</dbReference>
<feature type="chain" id="PRO_5042522126" evidence="2">
    <location>
        <begin position="18"/>
        <end position="345"/>
    </location>
</feature>
<accession>A0AAI8VLY9</accession>
<dbReference type="Gene3D" id="1.10.1280.10">
    <property type="entry name" value="Di-copper center containing domain from catechol oxidase"/>
    <property type="match status" value="2"/>
</dbReference>
<dbReference type="AlphaFoldDB" id="A0AAI8VLY9"/>
<evidence type="ECO:0000256" key="1">
    <source>
        <dbReference type="ARBA" id="ARBA00022723"/>
    </source>
</evidence>
<sequence length="345" mass="36877">MLSITTISLLFAGISLAAPATTTTTEVNGIYLNKCSSPRVRKSWQSLNTTEKKANIDAELCLQKLPADLGIRGAETKFDELQSVHASQTENIHWDEVTDAENILGSDLLDPVTGFGGNGNGTLGCVVDGPFTNHTVAIGPGYTIAPNCITRAVSDEGESGVAQHGSDPIVVAACMAPTNFVDFWHCVEAGPHSFGHGGVWGLMVDTVASPGDPIFYMHYGFLDKLWADWQENDTSTRYTEIGGNNVLNFSYPFPSGHIVDIEGLNITSELPRTLPAYDGTNLEAILAAIFGAARPADVPAPKTMGDPGSEVTLTHQLTSYGILPDLTIADIMDTKNSYLCYAYDS</sequence>
<name>A0AAI8VLY9_9PEZI</name>
<protein>
    <submittedName>
        <fullName evidence="4">Uu.00g085560.m01.CDS01</fullName>
    </submittedName>
</protein>
<dbReference type="Proteomes" id="UP001295740">
    <property type="component" value="Unassembled WGS sequence"/>
</dbReference>
<dbReference type="InterPro" id="IPR008922">
    <property type="entry name" value="Di-copper_centre_dom_sf"/>
</dbReference>
<keyword evidence="5" id="KW-1185">Reference proteome</keyword>
<feature type="domain" description="Tyrosinase copper-binding" evidence="3">
    <location>
        <begin position="93"/>
        <end position="231"/>
    </location>
</feature>
<dbReference type="PANTHER" id="PTHR11474:SF116">
    <property type="entry name" value="TYROSINASE"/>
    <property type="match status" value="1"/>
</dbReference>
<reference evidence="4" key="1">
    <citation type="submission" date="2023-10" db="EMBL/GenBank/DDBJ databases">
        <authorList>
            <person name="Hackl T."/>
        </authorList>
    </citation>
    <scope>NUCLEOTIDE SEQUENCE</scope>
</reference>
<organism evidence="4 5">
    <name type="scientific">Anthostomella pinea</name>
    <dbReference type="NCBI Taxonomy" id="933095"/>
    <lineage>
        <taxon>Eukaryota</taxon>
        <taxon>Fungi</taxon>
        <taxon>Dikarya</taxon>
        <taxon>Ascomycota</taxon>
        <taxon>Pezizomycotina</taxon>
        <taxon>Sordariomycetes</taxon>
        <taxon>Xylariomycetidae</taxon>
        <taxon>Xylariales</taxon>
        <taxon>Xylariaceae</taxon>
        <taxon>Anthostomella</taxon>
    </lineage>
</organism>